<dbReference type="OrthoDB" id="7871381at2"/>
<proteinExistence type="predicted"/>
<feature type="chain" id="PRO_5006419923" evidence="2">
    <location>
        <begin position="25"/>
        <end position="321"/>
    </location>
</feature>
<dbReference type="PATRIC" id="fig|993692.3.peg.1170"/>
<evidence type="ECO:0000256" key="1">
    <source>
        <dbReference type="ARBA" id="ARBA00022801"/>
    </source>
</evidence>
<comment type="caution">
    <text evidence="3">The sequence shown here is derived from an EMBL/GenBank/DDBJ whole genome shotgun (WGS) entry which is preliminary data.</text>
</comment>
<dbReference type="AlphaFoldDB" id="A0A0R2LEN0"/>
<keyword evidence="2" id="KW-0732">Signal</keyword>
<dbReference type="GO" id="GO:0004668">
    <property type="term" value="F:protein-arginine deiminase activity"/>
    <property type="evidence" value="ECO:0007669"/>
    <property type="project" value="InterPro"/>
</dbReference>
<sequence>MKKIIFASIMALFSIFETTNSVSAAQTIYTSMPNQDDTYYQPFKNELQKFNVDLQGNADDQDKIISLDTNKTNYKTLDFNYPDIWIRDVAPVVTTKMVKFRYAPNYLKKSDSRYLNNRFNKFLKGRYNYRKSDLILDGGNLQWNGDQTVILTKQVFDDNSDWTKQEIVDELKDKLQVRKVIFISKEPGDVLGHSDGMVKFIDRKKIFINDFSYEPGFLKKVEQQILKQEPDMKFVVLPSSYTSKGQYDKNIASAKGLYINMLETNQVIYFPMYGLKKDQQVLKLVEKQTDKKVIPINVAKLSTLGGSIHCMTWDAPDKFAL</sequence>
<protein>
    <submittedName>
        <fullName evidence="3">Peptidyl-arginine deiminase</fullName>
    </submittedName>
</protein>
<name>A0A0R2LEN0_9LACO</name>
<dbReference type="PANTHER" id="PTHR31377:SF0">
    <property type="entry name" value="AGMATINE DEIMINASE-RELATED"/>
    <property type="match status" value="1"/>
</dbReference>
<keyword evidence="1" id="KW-0378">Hydrolase</keyword>
<dbReference type="EMBL" id="JQCF01000022">
    <property type="protein sequence ID" value="KRN98422.1"/>
    <property type="molecule type" value="Genomic_DNA"/>
</dbReference>
<dbReference type="Proteomes" id="UP000051006">
    <property type="component" value="Unassembled WGS sequence"/>
</dbReference>
<keyword evidence="4" id="KW-1185">Reference proteome</keyword>
<dbReference type="InterPro" id="IPR007466">
    <property type="entry name" value="Peptidyl-Arg-deiminase_porph"/>
</dbReference>
<reference evidence="3 4" key="1">
    <citation type="journal article" date="2015" name="Genome Announc.">
        <title>Expanding the biotechnology potential of lactobacilli through comparative genomics of 213 strains and associated genera.</title>
        <authorList>
            <person name="Sun Z."/>
            <person name="Harris H.M."/>
            <person name="McCann A."/>
            <person name="Guo C."/>
            <person name="Argimon S."/>
            <person name="Zhang W."/>
            <person name="Yang X."/>
            <person name="Jeffery I.B."/>
            <person name="Cooney J.C."/>
            <person name="Kagawa T.F."/>
            <person name="Liu W."/>
            <person name="Song Y."/>
            <person name="Salvetti E."/>
            <person name="Wrobel A."/>
            <person name="Rasinkangas P."/>
            <person name="Parkhill J."/>
            <person name="Rea M.C."/>
            <person name="O'Sullivan O."/>
            <person name="Ritari J."/>
            <person name="Douillard F.P."/>
            <person name="Paul Ross R."/>
            <person name="Yang R."/>
            <person name="Briner A.E."/>
            <person name="Felis G.E."/>
            <person name="de Vos W.M."/>
            <person name="Barrangou R."/>
            <person name="Klaenhammer T.R."/>
            <person name="Caufield P.W."/>
            <person name="Cui Y."/>
            <person name="Zhang H."/>
            <person name="O'Toole P.W."/>
        </authorList>
    </citation>
    <scope>NUCLEOTIDE SEQUENCE [LARGE SCALE GENOMIC DNA]</scope>
    <source>
        <strain evidence="3 4">DSM 24716</strain>
    </source>
</reference>
<dbReference type="STRING" id="993692.IV57_GL001153"/>
<dbReference type="SUPFAM" id="SSF55909">
    <property type="entry name" value="Pentein"/>
    <property type="match status" value="1"/>
</dbReference>
<feature type="signal peptide" evidence="2">
    <location>
        <begin position="1"/>
        <end position="24"/>
    </location>
</feature>
<organism evidence="3 4">
    <name type="scientific">Companilactobacillus kimchiensis</name>
    <dbReference type="NCBI Taxonomy" id="993692"/>
    <lineage>
        <taxon>Bacteria</taxon>
        <taxon>Bacillati</taxon>
        <taxon>Bacillota</taxon>
        <taxon>Bacilli</taxon>
        <taxon>Lactobacillales</taxon>
        <taxon>Lactobacillaceae</taxon>
        <taxon>Companilactobacillus</taxon>
    </lineage>
</organism>
<evidence type="ECO:0000256" key="2">
    <source>
        <dbReference type="SAM" id="SignalP"/>
    </source>
</evidence>
<dbReference type="RefSeq" id="WP_057881333.1">
    <property type="nucleotide sequence ID" value="NZ_JQCF01000022.1"/>
</dbReference>
<accession>A0A0R2LEN0</accession>
<evidence type="ECO:0000313" key="3">
    <source>
        <dbReference type="EMBL" id="KRN98422.1"/>
    </source>
</evidence>
<gene>
    <name evidence="3" type="ORF">IV57_GL001153</name>
</gene>
<dbReference type="Gene3D" id="3.75.10.10">
    <property type="entry name" value="L-arginine/glycine Amidinotransferase, Chain A"/>
    <property type="match status" value="1"/>
</dbReference>
<dbReference type="PANTHER" id="PTHR31377">
    <property type="entry name" value="AGMATINE DEIMINASE-RELATED"/>
    <property type="match status" value="1"/>
</dbReference>
<dbReference type="GO" id="GO:0009446">
    <property type="term" value="P:putrescine biosynthetic process"/>
    <property type="evidence" value="ECO:0007669"/>
    <property type="project" value="InterPro"/>
</dbReference>
<dbReference type="Pfam" id="PF04371">
    <property type="entry name" value="PAD_porph"/>
    <property type="match status" value="1"/>
</dbReference>
<evidence type="ECO:0000313" key="4">
    <source>
        <dbReference type="Proteomes" id="UP000051006"/>
    </source>
</evidence>